<evidence type="ECO:0000313" key="3">
    <source>
        <dbReference type="Proteomes" id="UP001482620"/>
    </source>
</evidence>
<dbReference type="EMBL" id="JAHRIQ010017028">
    <property type="protein sequence ID" value="MEQ2226972.1"/>
    <property type="molecule type" value="Genomic_DNA"/>
</dbReference>
<sequence>MSFPSHYSVYNLSGSHYSLLDPHVTSKSILSKGIPLCSTFPGPTFSPALRMPANHSIFRQNVCSHFLHQYQQDSTPQPLVQPSPPPISAPLVLSPSCCRRHHHRDASGPVPEGKADASIPEDLTDSSTPVPEVLGNAFIPVLAFVTWSWAFQIPNRLFFTGQSSAFGSPDFSSTFHCFFSALL</sequence>
<gene>
    <name evidence="2" type="ORF">ILYODFUR_032843</name>
</gene>
<proteinExistence type="predicted"/>
<feature type="region of interest" description="Disordered" evidence="1">
    <location>
        <begin position="101"/>
        <end position="125"/>
    </location>
</feature>
<accession>A0ABV0T5W8</accession>
<organism evidence="2 3">
    <name type="scientific">Ilyodon furcidens</name>
    <name type="common">goldbreast splitfin</name>
    <dbReference type="NCBI Taxonomy" id="33524"/>
    <lineage>
        <taxon>Eukaryota</taxon>
        <taxon>Metazoa</taxon>
        <taxon>Chordata</taxon>
        <taxon>Craniata</taxon>
        <taxon>Vertebrata</taxon>
        <taxon>Euteleostomi</taxon>
        <taxon>Actinopterygii</taxon>
        <taxon>Neopterygii</taxon>
        <taxon>Teleostei</taxon>
        <taxon>Neoteleostei</taxon>
        <taxon>Acanthomorphata</taxon>
        <taxon>Ovalentaria</taxon>
        <taxon>Atherinomorphae</taxon>
        <taxon>Cyprinodontiformes</taxon>
        <taxon>Goodeidae</taxon>
        <taxon>Ilyodon</taxon>
    </lineage>
</organism>
<dbReference type="Proteomes" id="UP001482620">
    <property type="component" value="Unassembled WGS sequence"/>
</dbReference>
<evidence type="ECO:0000256" key="1">
    <source>
        <dbReference type="SAM" id="MobiDB-lite"/>
    </source>
</evidence>
<comment type="caution">
    <text evidence="2">The sequence shown here is derived from an EMBL/GenBank/DDBJ whole genome shotgun (WGS) entry which is preliminary data.</text>
</comment>
<name>A0ABV0T5W8_9TELE</name>
<reference evidence="2 3" key="1">
    <citation type="submission" date="2021-06" db="EMBL/GenBank/DDBJ databases">
        <authorList>
            <person name="Palmer J.M."/>
        </authorList>
    </citation>
    <scope>NUCLEOTIDE SEQUENCE [LARGE SCALE GENOMIC DNA]</scope>
    <source>
        <strain evidence="3">if_2019</strain>
        <tissue evidence="2">Muscle</tissue>
    </source>
</reference>
<protein>
    <submittedName>
        <fullName evidence="2">Uncharacterized protein</fullName>
    </submittedName>
</protein>
<evidence type="ECO:0000313" key="2">
    <source>
        <dbReference type="EMBL" id="MEQ2226972.1"/>
    </source>
</evidence>
<keyword evidence="3" id="KW-1185">Reference proteome</keyword>